<organism evidence="4 5">
    <name type="scientific">Methanoculleus frigidifontis</name>
    <dbReference type="NCBI Taxonomy" id="2584085"/>
    <lineage>
        <taxon>Archaea</taxon>
        <taxon>Methanobacteriati</taxon>
        <taxon>Methanobacteriota</taxon>
        <taxon>Stenosarchaea group</taxon>
        <taxon>Methanomicrobia</taxon>
        <taxon>Methanomicrobiales</taxon>
        <taxon>Methanomicrobiaceae</taxon>
        <taxon>Methanoculleus</taxon>
    </lineage>
</organism>
<protein>
    <recommendedName>
        <fullName evidence="3">FAS1 domain-containing protein</fullName>
    </recommendedName>
</protein>
<name>A0ABT8M7F7_9EURY</name>
<keyword evidence="5" id="KW-1185">Reference proteome</keyword>
<dbReference type="EMBL" id="VCYH01000002">
    <property type="protein sequence ID" value="MDN7023860.1"/>
    <property type="molecule type" value="Genomic_DNA"/>
</dbReference>
<accession>A0ABT8M7F7</accession>
<dbReference type="PANTHER" id="PTHR36530:SF1">
    <property type="entry name" value="AMOEBIASIN-1"/>
    <property type="match status" value="1"/>
</dbReference>
<keyword evidence="2" id="KW-0789">Thiol protease inhibitor</keyword>
<proteinExistence type="predicted"/>
<dbReference type="SMART" id="SM00554">
    <property type="entry name" value="FAS1"/>
    <property type="match status" value="1"/>
</dbReference>
<comment type="caution">
    <text evidence="4">The sequence shown here is derived from an EMBL/GenBank/DDBJ whole genome shotgun (WGS) entry which is preliminary data.</text>
</comment>
<reference evidence="4" key="1">
    <citation type="submission" date="2019-05" db="EMBL/GenBank/DDBJ databases">
        <title>Methanoculleus sp. FWC-SCC1, a methanogenic archaeon isolated from deep marine cold seep.</title>
        <authorList>
            <person name="Chen Y.-W."/>
            <person name="Chen S.-C."/>
            <person name="Teng N.-H."/>
            <person name="Lai M.-C."/>
        </authorList>
    </citation>
    <scope>NUCLEOTIDE SEQUENCE</scope>
    <source>
        <strain evidence="4">FWC-SCC1</strain>
    </source>
</reference>
<dbReference type="SUPFAM" id="SSF82153">
    <property type="entry name" value="FAS1 domain"/>
    <property type="match status" value="1"/>
</dbReference>
<dbReference type="InterPro" id="IPR000782">
    <property type="entry name" value="FAS1_domain"/>
</dbReference>
<dbReference type="Gene3D" id="2.30.180.10">
    <property type="entry name" value="FAS1 domain"/>
    <property type="match status" value="1"/>
</dbReference>
<evidence type="ECO:0000256" key="2">
    <source>
        <dbReference type="ARBA" id="ARBA00022704"/>
    </source>
</evidence>
<dbReference type="InterPro" id="IPR036331">
    <property type="entry name" value="Chagasin-like_sf"/>
</dbReference>
<gene>
    <name evidence="4" type="ORF">FGU65_02960</name>
</gene>
<evidence type="ECO:0000313" key="4">
    <source>
        <dbReference type="EMBL" id="MDN7023860.1"/>
    </source>
</evidence>
<dbReference type="PROSITE" id="PS50213">
    <property type="entry name" value="FAS1"/>
    <property type="match status" value="1"/>
</dbReference>
<dbReference type="Pfam" id="PF02469">
    <property type="entry name" value="Fasciclin"/>
    <property type="match status" value="1"/>
</dbReference>
<dbReference type="InterPro" id="IPR052781">
    <property type="entry name" value="Cys_protease_inhibitor_I42"/>
</dbReference>
<dbReference type="PANTHER" id="PTHR36530">
    <property type="entry name" value="INHIBITOR OF CYSTEINE PEPTIDASE"/>
    <property type="match status" value="1"/>
</dbReference>
<dbReference type="Proteomes" id="UP001168338">
    <property type="component" value="Unassembled WGS sequence"/>
</dbReference>
<evidence type="ECO:0000259" key="3">
    <source>
        <dbReference type="PROSITE" id="PS50213"/>
    </source>
</evidence>
<dbReference type="Pfam" id="PF09394">
    <property type="entry name" value="Inhibitor_I42"/>
    <property type="match status" value="2"/>
</dbReference>
<sequence>MRHITALSILLICLMITAAATAVPMAEENGTQENMTADRQAGNQTANMSVPDVIGQQENLTVFYDAINATNLTGALSIGGPYTIFAPTDEAFGALGNDTGNLTAVLQYHAVEGNYTAEQLLNMTAETTTGNRTQNTTRPVMLQTLLGQNLTITQENGQVMVNNASVVQADLNARNGIVHSIDAVLMPEGRAPPVPNYTFTDEDNNETVVLPLNANATVRLGENPSTGYSWNVTTTRGFVIAGDAFIPTTTNETIVGAGGIHEWRLIANRTGLQQFTAVYERAWENRTGSEERFQITALVEDNRTHLYSAADNGTTVTIPPETYGTVRLAENPTTGFSWNVSATEGLLITGDLFLQNETGLIGAGGIHEWFFRTIEEGNQTISAVYARPWENATAAADRFALEVNVSGNMTGI</sequence>
<evidence type="ECO:0000313" key="5">
    <source>
        <dbReference type="Proteomes" id="UP001168338"/>
    </source>
</evidence>
<keyword evidence="1" id="KW-0646">Protease inhibitor</keyword>
<dbReference type="InterPro" id="IPR018990">
    <property type="entry name" value="Prot_inh_I42_chagasin"/>
</dbReference>
<evidence type="ECO:0000256" key="1">
    <source>
        <dbReference type="ARBA" id="ARBA00022690"/>
    </source>
</evidence>
<dbReference type="SUPFAM" id="SSF141066">
    <property type="entry name" value="ICP-like"/>
    <property type="match status" value="2"/>
</dbReference>
<dbReference type="InterPro" id="IPR036378">
    <property type="entry name" value="FAS1_dom_sf"/>
</dbReference>
<dbReference type="Gene3D" id="2.60.40.2020">
    <property type="match status" value="2"/>
</dbReference>
<feature type="domain" description="FAS1" evidence="3">
    <location>
        <begin position="47"/>
        <end position="185"/>
    </location>
</feature>
<dbReference type="RefSeq" id="WP_301662946.1">
    <property type="nucleotide sequence ID" value="NZ_VCYH01000002.1"/>
</dbReference>